<dbReference type="GO" id="GO:0016020">
    <property type="term" value="C:membrane"/>
    <property type="evidence" value="ECO:0007669"/>
    <property type="project" value="UniProtKB-SubCell"/>
</dbReference>
<reference evidence="8 9" key="1">
    <citation type="submission" date="2016-07" db="EMBL/GenBank/DDBJ databases">
        <title>Disparate Historic Effective Population Sizes Predicted by Modern Levels of Genome Diversity for the Scaled Quail (Callipepla squamata) and the Northern Bobwhite (Colinus virginianus): Inferences from First and Second Generation Draft Genome Assemblies for Sympatric New World Quail.</title>
        <authorList>
            <person name="Oldeschulte D.L."/>
            <person name="Halley Y.A."/>
            <person name="Bhattarai E.K."/>
            <person name="Brashear W.A."/>
            <person name="Hill J."/>
            <person name="Metz R.P."/>
            <person name="Johnson C.D."/>
            <person name="Rollins D."/>
            <person name="Peterson M.J."/>
            <person name="Bickhart D.M."/>
            <person name="Decker J.E."/>
            <person name="Seabury C.M."/>
        </authorList>
    </citation>
    <scope>NUCLEOTIDE SEQUENCE [LARGE SCALE GENOMIC DNA]</scope>
    <source>
        <strain evidence="8 9">Texas</strain>
        <tissue evidence="8">Leg muscle</tissue>
    </source>
</reference>
<dbReference type="STRING" id="9009.A0A226N7V6"/>
<keyword evidence="5 7" id="KW-0472">Membrane</keyword>
<feature type="disulfide bond" evidence="6">
    <location>
        <begin position="146"/>
        <end position="175"/>
    </location>
</feature>
<keyword evidence="6" id="KW-1015">Disulfide bond</keyword>
<keyword evidence="9" id="KW-1185">Reference proteome</keyword>
<evidence type="ECO:0000313" key="9">
    <source>
        <dbReference type="Proteomes" id="UP000198323"/>
    </source>
</evidence>
<evidence type="ECO:0000256" key="2">
    <source>
        <dbReference type="ARBA" id="ARBA00006840"/>
    </source>
</evidence>
<protein>
    <recommendedName>
        <fullName evidence="7">Tetraspanin</fullName>
    </recommendedName>
</protein>
<evidence type="ECO:0000256" key="5">
    <source>
        <dbReference type="ARBA" id="ARBA00023136"/>
    </source>
</evidence>
<evidence type="ECO:0000256" key="1">
    <source>
        <dbReference type="ARBA" id="ARBA00004141"/>
    </source>
</evidence>
<organism evidence="8 9">
    <name type="scientific">Callipepla squamata</name>
    <name type="common">Scaled quail</name>
    <dbReference type="NCBI Taxonomy" id="9009"/>
    <lineage>
        <taxon>Eukaryota</taxon>
        <taxon>Metazoa</taxon>
        <taxon>Chordata</taxon>
        <taxon>Craniata</taxon>
        <taxon>Vertebrata</taxon>
        <taxon>Euteleostomi</taxon>
        <taxon>Archelosauria</taxon>
        <taxon>Archosauria</taxon>
        <taxon>Dinosauria</taxon>
        <taxon>Saurischia</taxon>
        <taxon>Theropoda</taxon>
        <taxon>Coelurosauria</taxon>
        <taxon>Aves</taxon>
        <taxon>Neognathae</taxon>
        <taxon>Galloanserae</taxon>
        <taxon>Galliformes</taxon>
        <taxon>Odontophoridae</taxon>
        <taxon>Callipepla</taxon>
    </lineage>
</organism>
<dbReference type="Proteomes" id="UP000198323">
    <property type="component" value="Unassembled WGS sequence"/>
</dbReference>
<sequence>MPCNSLAANLPFQLLGLSIATLSTVTRYGLHFSTISNVALESSSYRAIYHAAFYVGVCLSMTLILAALLSAVATVRESRFLTATAFFCFALAFCGLTPVACWRYMHSTEVEDSMLDVYDLVYDEVRRNESSSRRHELTIIHEVFLCCGKYSPLGDIAAVEHKMCPGMAWAAGRDCLQKMHGFLKKHMGFVSTLLSITIGFTVYGMVLTSFLWFSIHFSNNLDRKGKYTLRGRKATALICLLLPSHKGGIETGTMGSKPSIGLTMCP</sequence>
<dbReference type="InterPro" id="IPR018499">
    <property type="entry name" value="Tetraspanin/Peripherin"/>
</dbReference>
<feature type="transmembrane region" description="Helical" evidence="7">
    <location>
        <begin position="80"/>
        <end position="105"/>
    </location>
</feature>
<evidence type="ECO:0000256" key="4">
    <source>
        <dbReference type="ARBA" id="ARBA00022989"/>
    </source>
</evidence>
<dbReference type="OrthoDB" id="9886271at2759"/>
<evidence type="ECO:0000313" key="8">
    <source>
        <dbReference type="EMBL" id="OXB63552.1"/>
    </source>
</evidence>
<comment type="caution">
    <text evidence="8">The sequence shown here is derived from an EMBL/GenBank/DDBJ whole genome shotgun (WGS) entry which is preliminary data.</text>
</comment>
<gene>
    <name evidence="8" type="ORF">ASZ78_008828</name>
</gene>
<dbReference type="InterPro" id="IPR000301">
    <property type="entry name" value="Tetraspanin_animals"/>
</dbReference>
<dbReference type="Pfam" id="PF00335">
    <property type="entry name" value="Tetraspanin"/>
    <property type="match status" value="1"/>
</dbReference>
<feature type="transmembrane region" description="Helical" evidence="7">
    <location>
        <begin position="51"/>
        <end position="74"/>
    </location>
</feature>
<feature type="transmembrane region" description="Helical" evidence="7">
    <location>
        <begin position="12"/>
        <end position="30"/>
    </location>
</feature>
<comment type="similarity">
    <text evidence="2 7">Belongs to the tetraspanin (TM4SF) family.</text>
</comment>
<evidence type="ECO:0000256" key="6">
    <source>
        <dbReference type="PIRSR" id="PIRSR002419-1"/>
    </source>
</evidence>
<evidence type="ECO:0000256" key="3">
    <source>
        <dbReference type="ARBA" id="ARBA00022692"/>
    </source>
</evidence>
<dbReference type="PIRSF" id="PIRSF002419">
    <property type="entry name" value="Tetraspanin"/>
    <property type="match status" value="1"/>
</dbReference>
<dbReference type="SUPFAM" id="SSF48652">
    <property type="entry name" value="Tetraspanin"/>
    <property type="match status" value="1"/>
</dbReference>
<evidence type="ECO:0000256" key="7">
    <source>
        <dbReference type="RuleBase" id="RU361218"/>
    </source>
</evidence>
<dbReference type="Gene3D" id="1.10.1450.10">
    <property type="entry name" value="Tetraspanin"/>
    <property type="match status" value="1"/>
</dbReference>
<dbReference type="EMBL" id="MCFN01000154">
    <property type="protein sequence ID" value="OXB63552.1"/>
    <property type="molecule type" value="Genomic_DNA"/>
</dbReference>
<comment type="subcellular location">
    <subcellularLocation>
        <location evidence="1 7">Membrane</location>
        <topology evidence="1 7">Multi-pass membrane protein</topology>
    </subcellularLocation>
</comment>
<feature type="transmembrane region" description="Helical" evidence="7">
    <location>
        <begin position="187"/>
        <end position="213"/>
    </location>
</feature>
<dbReference type="InterPro" id="IPR008952">
    <property type="entry name" value="Tetraspanin_EC2_sf"/>
</dbReference>
<dbReference type="AlphaFoldDB" id="A0A226N7V6"/>
<name>A0A226N7V6_CALSU</name>
<keyword evidence="4 7" id="KW-1133">Transmembrane helix</keyword>
<feature type="disulfide bond" evidence="6">
    <location>
        <begin position="147"/>
        <end position="164"/>
    </location>
</feature>
<accession>A0A226N7V6</accession>
<keyword evidence="3 7" id="KW-0812">Transmembrane</keyword>
<proteinExistence type="inferred from homology"/>